<dbReference type="InterPro" id="IPR050475">
    <property type="entry name" value="Prenyltransferase_related"/>
</dbReference>
<keyword evidence="3 5" id="KW-1133">Transmembrane helix</keyword>
<gene>
    <name evidence="6" type="ORF">AKO1_013926</name>
</gene>
<organism evidence="6 7">
    <name type="scientific">Acrasis kona</name>
    <dbReference type="NCBI Taxonomy" id="1008807"/>
    <lineage>
        <taxon>Eukaryota</taxon>
        <taxon>Discoba</taxon>
        <taxon>Heterolobosea</taxon>
        <taxon>Tetramitia</taxon>
        <taxon>Eutetramitia</taxon>
        <taxon>Acrasidae</taxon>
        <taxon>Acrasis</taxon>
    </lineage>
</organism>
<dbReference type="GO" id="GO:0016020">
    <property type="term" value="C:membrane"/>
    <property type="evidence" value="ECO:0007669"/>
    <property type="project" value="UniProtKB-SubCell"/>
</dbReference>
<dbReference type="EMBL" id="JAOPGA020000987">
    <property type="protein sequence ID" value="KAL0483745.1"/>
    <property type="molecule type" value="Genomic_DNA"/>
</dbReference>
<feature type="transmembrane region" description="Helical" evidence="5">
    <location>
        <begin position="101"/>
        <end position="118"/>
    </location>
</feature>
<accession>A0AAW2Z2Z8</accession>
<name>A0AAW2Z2Z8_9EUKA</name>
<keyword evidence="4 5" id="KW-0472">Membrane</keyword>
<dbReference type="InterPro" id="IPR000537">
    <property type="entry name" value="UbiA_prenyltransferase"/>
</dbReference>
<keyword evidence="7" id="KW-1185">Reference proteome</keyword>
<dbReference type="GO" id="GO:0016765">
    <property type="term" value="F:transferase activity, transferring alkyl or aryl (other than methyl) groups"/>
    <property type="evidence" value="ECO:0007669"/>
    <property type="project" value="InterPro"/>
</dbReference>
<evidence type="ECO:0000256" key="2">
    <source>
        <dbReference type="ARBA" id="ARBA00022692"/>
    </source>
</evidence>
<feature type="transmembrane region" description="Helical" evidence="5">
    <location>
        <begin position="171"/>
        <end position="188"/>
    </location>
</feature>
<dbReference type="CDD" id="cd13965">
    <property type="entry name" value="PT_UbiA_3"/>
    <property type="match status" value="1"/>
</dbReference>
<dbReference type="PANTHER" id="PTHR42723">
    <property type="entry name" value="CHLOROPHYLL SYNTHASE"/>
    <property type="match status" value="1"/>
</dbReference>
<evidence type="ECO:0000313" key="6">
    <source>
        <dbReference type="EMBL" id="KAL0483745.1"/>
    </source>
</evidence>
<evidence type="ECO:0000256" key="1">
    <source>
        <dbReference type="ARBA" id="ARBA00004141"/>
    </source>
</evidence>
<evidence type="ECO:0000256" key="4">
    <source>
        <dbReference type="ARBA" id="ARBA00023136"/>
    </source>
</evidence>
<dbReference type="Proteomes" id="UP001431209">
    <property type="component" value="Unassembled WGS sequence"/>
</dbReference>
<evidence type="ECO:0000256" key="3">
    <source>
        <dbReference type="ARBA" id="ARBA00022989"/>
    </source>
</evidence>
<protein>
    <submittedName>
        <fullName evidence="6">Digeranylgeranylglyceryl phosphate synthase</fullName>
    </submittedName>
</protein>
<feature type="transmembrane region" description="Helical" evidence="5">
    <location>
        <begin position="53"/>
        <end position="75"/>
    </location>
</feature>
<dbReference type="Gene3D" id="1.10.357.140">
    <property type="entry name" value="UbiA prenyltransferase"/>
    <property type="match status" value="1"/>
</dbReference>
<dbReference type="InterPro" id="IPR044878">
    <property type="entry name" value="UbiA_sf"/>
</dbReference>
<sequence>MEILSYEAKICWGFIRIDFPIATIPPLLFSITALKLCIRDFGFDPMQTLVNSVYSLIYFVLFLYTFTLSNQVIGVDEDKINKPQRPIPSGMITVEDAKKRLYFYNAVYFLISFYKGVVPQTLMWQAATFFGHFGGGHKNGIIKNFLNSVAGIIPQLAGAWKIMYGEVPDHINQWIIYVAWIMFFLMPIQELRDIPGDKLNGRKTLPIMLGEKF</sequence>
<reference evidence="6 7" key="1">
    <citation type="submission" date="2024-03" db="EMBL/GenBank/DDBJ databases">
        <title>The Acrasis kona genome and developmental transcriptomes reveal deep origins of eukaryotic multicellular pathways.</title>
        <authorList>
            <person name="Sheikh S."/>
            <person name="Fu C.-J."/>
            <person name="Brown M.W."/>
            <person name="Baldauf S.L."/>
        </authorList>
    </citation>
    <scope>NUCLEOTIDE SEQUENCE [LARGE SCALE GENOMIC DNA]</scope>
    <source>
        <strain evidence="6 7">ATCC MYA-3509</strain>
    </source>
</reference>
<evidence type="ECO:0000313" key="7">
    <source>
        <dbReference type="Proteomes" id="UP001431209"/>
    </source>
</evidence>
<dbReference type="Pfam" id="PF01040">
    <property type="entry name" value="UbiA"/>
    <property type="match status" value="1"/>
</dbReference>
<comment type="caution">
    <text evidence="6">The sequence shown here is derived from an EMBL/GenBank/DDBJ whole genome shotgun (WGS) entry which is preliminary data.</text>
</comment>
<keyword evidence="2 5" id="KW-0812">Transmembrane</keyword>
<proteinExistence type="predicted"/>
<evidence type="ECO:0000256" key="5">
    <source>
        <dbReference type="SAM" id="Phobius"/>
    </source>
</evidence>
<comment type="subcellular location">
    <subcellularLocation>
        <location evidence="1">Membrane</location>
        <topology evidence="1">Multi-pass membrane protein</topology>
    </subcellularLocation>
</comment>
<dbReference type="AlphaFoldDB" id="A0AAW2Z2Z8"/>
<dbReference type="PANTHER" id="PTHR42723:SF1">
    <property type="entry name" value="CHLOROPHYLL SYNTHASE, CHLOROPLASTIC"/>
    <property type="match status" value="1"/>
</dbReference>